<dbReference type="InterPro" id="IPR039143">
    <property type="entry name" value="GNPNAT1-like"/>
</dbReference>
<dbReference type="AlphaFoldDB" id="A0A1Q2D7Y8"/>
<dbReference type="STRING" id="633807.BW732_10080"/>
<dbReference type="EMBL" id="CP019609">
    <property type="protein sequence ID" value="AQP54518.1"/>
    <property type="molecule type" value="Genomic_DNA"/>
</dbReference>
<dbReference type="KEGG" id="vpi:BW732_10080"/>
<reference evidence="2 3" key="1">
    <citation type="journal article" date="2010" name="Int. J. Syst. Evol. Microbiol.">
        <title>Vagococcus penaei sp. nov., isolated from spoilage microbiota of cooked shrimp (Penaeus vannamei).</title>
        <authorList>
            <person name="Jaffres E."/>
            <person name="Prevost H."/>
            <person name="Rossero A."/>
            <person name="Joffraud J.J."/>
            <person name="Dousset X."/>
        </authorList>
    </citation>
    <scope>NUCLEOTIDE SEQUENCE [LARGE SCALE GENOMIC DNA]</scope>
    <source>
        <strain evidence="2 3">CD276</strain>
    </source>
</reference>
<evidence type="ECO:0000313" key="3">
    <source>
        <dbReference type="Proteomes" id="UP000188246"/>
    </source>
</evidence>
<name>A0A1Q2D7Y8_9ENTE</name>
<keyword evidence="3" id="KW-1185">Reference proteome</keyword>
<dbReference type="InterPro" id="IPR000182">
    <property type="entry name" value="GNAT_dom"/>
</dbReference>
<dbReference type="SUPFAM" id="SSF55729">
    <property type="entry name" value="Acyl-CoA N-acyltransferases (Nat)"/>
    <property type="match status" value="1"/>
</dbReference>
<gene>
    <name evidence="2" type="ORF">BW732_10080</name>
</gene>
<dbReference type="PANTHER" id="PTHR13355:SF11">
    <property type="entry name" value="GLUCOSAMINE 6-PHOSPHATE N-ACETYLTRANSFERASE"/>
    <property type="match status" value="1"/>
</dbReference>
<dbReference type="Gene3D" id="3.40.630.30">
    <property type="match status" value="1"/>
</dbReference>
<dbReference type="InterPro" id="IPR016181">
    <property type="entry name" value="Acyl_CoA_acyltransferase"/>
</dbReference>
<evidence type="ECO:0000259" key="1">
    <source>
        <dbReference type="PROSITE" id="PS51186"/>
    </source>
</evidence>
<dbReference type="Pfam" id="PF13673">
    <property type="entry name" value="Acetyltransf_10"/>
    <property type="match status" value="1"/>
</dbReference>
<accession>A0A1Q2D7Y8</accession>
<dbReference type="CDD" id="cd04301">
    <property type="entry name" value="NAT_SF"/>
    <property type="match status" value="1"/>
</dbReference>
<evidence type="ECO:0000313" key="2">
    <source>
        <dbReference type="EMBL" id="AQP54518.1"/>
    </source>
</evidence>
<dbReference type="PANTHER" id="PTHR13355">
    <property type="entry name" value="GLUCOSAMINE 6-PHOSPHATE N-ACETYLTRANSFERASE"/>
    <property type="match status" value="1"/>
</dbReference>
<proteinExistence type="predicted"/>
<protein>
    <recommendedName>
        <fullName evidence="1">N-acetyltransferase domain-containing protein</fullName>
    </recommendedName>
</protein>
<dbReference type="GO" id="GO:0004343">
    <property type="term" value="F:glucosamine 6-phosphate N-acetyltransferase activity"/>
    <property type="evidence" value="ECO:0007669"/>
    <property type="project" value="TreeGrafter"/>
</dbReference>
<sequence>MNLKGGFIMLISHFNRHAWIKAAAFYLRMQVFVQEQGIPLQAEFDELDSDAMTYLVIFDDDKPVGTARYLQDDAQTLRLDRLCVHIDYRQQGIGQQLVRELEQQGQLNNCLKSCVHSEKHAIPFYKKLGYSVCSDDFMEDGILCTKLEKRLLS</sequence>
<organism evidence="2 3">
    <name type="scientific">Vagococcus penaei</name>
    <dbReference type="NCBI Taxonomy" id="633807"/>
    <lineage>
        <taxon>Bacteria</taxon>
        <taxon>Bacillati</taxon>
        <taxon>Bacillota</taxon>
        <taxon>Bacilli</taxon>
        <taxon>Lactobacillales</taxon>
        <taxon>Enterococcaceae</taxon>
        <taxon>Vagococcus</taxon>
    </lineage>
</organism>
<dbReference type="Proteomes" id="UP000188246">
    <property type="component" value="Chromosome"/>
</dbReference>
<feature type="domain" description="N-acetyltransferase" evidence="1">
    <location>
        <begin position="9"/>
        <end position="153"/>
    </location>
</feature>
<dbReference type="PROSITE" id="PS51186">
    <property type="entry name" value="GNAT"/>
    <property type="match status" value="1"/>
</dbReference>